<protein>
    <recommendedName>
        <fullName evidence="3">exo-alpha-sialidase</fullName>
        <ecNumber evidence="3">3.2.1.18</ecNumber>
    </recommendedName>
</protein>
<evidence type="ECO:0000256" key="3">
    <source>
        <dbReference type="ARBA" id="ARBA00012733"/>
    </source>
</evidence>
<dbReference type="Proteomes" id="UP000253383">
    <property type="component" value="Unassembled WGS sequence"/>
</dbReference>
<keyword evidence="7" id="KW-1185">Reference proteome</keyword>
<dbReference type="EC" id="3.2.1.18" evidence="3"/>
<organism evidence="6 7">
    <name type="scientific">Larkinella punicea</name>
    <dbReference type="NCBI Taxonomy" id="2315727"/>
    <lineage>
        <taxon>Bacteria</taxon>
        <taxon>Pseudomonadati</taxon>
        <taxon>Bacteroidota</taxon>
        <taxon>Cytophagia</taxon>
        <taxon>Cytophagales</taxon>
        <taxon>Spirosomataceae</taxon>
        <taxon>Larkinella</taxon>
    </lineage>
</organism>
<feature type="domain" description="Sialidase" evidence="5">
    <location>
        <begin position="59"/>
        <end position="370"/>
    </location>
</feature>
<feature type="signal peptide" evidence="4">
    <location>
        <begin position="1"/>
        <end position="20"/>
    </location>
</feature>
<dbReference type="CDD" id="cd15482">
    <property type="entry name" value="Sialidase_non-viral"/>
    <property type="match status" value="1"/>
</dbReference>
<reference evidence="6 7" key="1">
    <citation type="submission" date="2018-07" db="EMBL/GenBank/DDBJ databases">
        <title>Genome analysis of Larkinella rosea.</title>
        <authorList>
            <person name="Zhou Z."/>
            <person name="Wang G."/>
        </authorList>
    </citation>
    <scope>NUCLEOTIDE SEQUENCE [LARGE SCALE GENOMIC DNA]</scope>
    <source>
        <strain evidence="7">zzj9</strain>
    </source>
</reference>
<dbReference type="InterPro" id="IPR026856">
    <property type="entry name" value="Sialidase_fam"/>
</dbReference>
<dbReference type="AlphaFoldDB" id="A0A368JHQ7"/>
<accession>A0A368JHQ7</accession>
<evidence type="ECO:0000256" key="4">
    <source>
        <dbReference type="SAM" id="SignalP"/>
    </source>
</evidence>
<evidence type="ECO:0000313" key="7">
    <source>
        <dbReference type="Proteomes" id="UP000253383"/>
    </source>
</evidence>
<dbReference type="PANTHER" id="PTHR10628">
    <property type="entry name" value="SIALIDASE"/>
    <property type="match status" value="1"/>
</dbReference>
<comment type="caution">
    <text evidence="6">The sequence shown here is derived from an EMBL/GenBank/DDBJ whole genome shotgun (WGS) entry which is preliminary data.</text>
</comment>
<evidence type="ECO:0000259" key="5">
    <source>
        <dbReference type="Pfam" id="PF13088"/>
    </source>
</evidence>
<evidence type="ECO:0000256" key="2">
    <source>
        <dbReference type="ARBA" id="ARBA00009348"/>
    </source>
</evidence>
<sequence length="410" mass="46309">MRHFIYFLFLSVLLANCRTANRPAQVSEQPVFETTATVFDPGTSYATTRIPALVMTTKGSLLAFCEARVNNSGDWADIDMIMRRSTDGGKTWEENVVIAARETKRPTSNCTPIVDRDGKTIHVLYHRNYSNCYYVRSTDDGKTWSAPKEITYAFDQFRPEYNWKVLAPGPGHAIQLQNGQHKGRLVVPVWLCEPNPKIPGGDHRPSCVATIYSDDFGQTWKRGAIVANTTPEIKNPSEHVAIETADGRVMLNIRTESAPHQRMIAYSPDGATNWTKPVFDEELFDPVCMASLIRVSSPGKGSKNRILFVNPDSQNDPEYLNKRNDFRKRQNLTAKLSYDDGQSWPVQKVIDAGKAGYSDLAVGPDGMMYCLYETNEGSTETWRYRIVLKRFNLAWLTDQKDQVNMVSSTR</sequence>
<dbReference type="GO" id="GO:0005737">
    <property type="term" value="C:cytoplasm"/>
    <property type="evidence" value="ECO:0007669"/>
    <property type="project" value="TreeGrafter"/>
</dbReference>
<dbReference type="OrthoDB" id="7294637at2"/>
<gene>
    <name evidence="6" type="ORF">DUE52_26250</name>
</gene>
<dbReference type="GO" id="GO:0004308">
    <property type="term" value="F:exo-alpha-sialidase activity"/>
    <property type="evidence" value="ECO:0007669"/>
    <property type="project" value="UniProtKB-EC"/>
</dbReference>
<dbReference type="GO" id="GO:0006689">
    <property type="term" value="P:ganglioside catabolic process"/>
    <property type="evidence" value="ECO:0007669"/>
    <property type="project" value="TreeGrafter"/>
</dbReference>
<comment type="catalytic activity">
    <reaction evidence="1">
        <text>Hydrolysis of alpha-(2-&gt;3)-, alpha-(2-&gt;6)-, alpha-(2-&gt;8)- glycosidic linkages of terminal sialic acid residues in oligosaccharides, glycoproteins, glycolipids, colominic acid and synthetic substrates.</text>
        <dbReference type="EC" id="3.2.1.18"/>
    </reaction>
</comment>
<dbReference type="InterPro" id="IPR011040">
    <property type="entry name" value="Sialidase"/>
</dbReference>
<dbReference type="GO" id="GO:0016020">
    <property type="term" value="C:membrane"/>
    <property type="evidence" value="ECO:0007669"/>
    <property type="project" value="TreeGrafter"/>
</dbReference>
<keyword evidence="4" id="KW-0732">Signal</keyword>
<evidence type="ECO:0000313" key="6">
    <source>
        <dbReference type="EMBL" id="RCR66576.1"/>
    </source>
</evidence>
<proteinExistence type="inferred from homology"/>
<dbReference type="Gene3D" id="2.120.10.10">
    <property type="match status" value="1"/>
</dbReference>
<dbReference type="InterPro" id="IPR036278">
    <property type="entry name" value="Sialidase_sf"/>
</dbReference>
<dbReference type="Pfam" id="PF13088">
    <property type="entry name" value="BNR_2"/>
    <property type="match status" value="1"/>
</dbReference>
<name>A0A368JHQ7_9BACT</name>
<comment type="similarity">
    <text evidence="2">Belongs to the glycosyl hydrolase 33 family.</text>
</comment>
<dbReference type="GO" id="GO:0009313">
    <property type="term" value="P:oligosaccharide catabolic process"/>
    <property type="evidence" value="ECO:0007669"/>
    <property type="project" value="TreeGrafter"/>
</dbReference>
<dbReference type="PANTHER" id="PTHR10628:SF30">
    <property type="entry name" value="EXO-ALPHA-SIALIDASE"/>
    <property type="match status" value="1"/>
</dbReference>
<dbReference type="SUPFAM" id="SSF50939">
    <property type="entry name" value="Sialidases"/>
    <property type="match status" value="1"/>
</dbReference>
<dbReference type="RefSeq" id="WP_114409055.1">
    <property type="nucleotide sequence ID" value="NZ_QOWE01000026.1"/>
</dbReference>
<dbReference type="EMBL" id="QOWE01000026">
    <property type="protein sequence ID" value="RCR66576.1"/>
    <property type="molecule type" value="Genomic_DNA"/>
</dbReference>
<evidence type="ECO:0000256" key="1">
    <source>
        <dbReference type="ARBA" id="ARBA00000427"/>
    </source>
</evidence>
<feature type="chain" id="PRO_5017000980" description="exo-alpha-sialidase" evidence="4">
    <location>
        <begin position="21"/>
        <end position="410"/>
    </location>
</feature>